<dbReference type="SUPFAM" id="SSF144232">
    <property type="entry name" value="HIT/MYND zinc finger-like"/>
    <property type="match status" value="1"/>
</dbReference>
<dbReference type="Pfam" id="PF04438">
    <property type="entry name" value="zf-HIT"/>
    <property type="match status" value="1"/>
</dbReference>
<dbReference type="Gene3D" id="3.30.60.190">
    <property type="match status" value="1"/>
</dbReference>
<protein>
    <recommendedName>
        <fullName evidence="3">HIT-type domain-containing protein</fullName>
    </recommendedName>
</protein>
<keyword evidence="5" id="KW-1185">Reference proteome</keyword>
<dbReference type="PANTHER" id="PTHR15555:SF0">
    <property type="entry name" value="ZINC FINGER HIT DOMAIN-CONTAINING PROTEIN 2"/>
    <property type="match status" value="1"/>
</dbReference>
<name>A0A9W8GZY2_9FUNG</name>
<evidence type="ECO:0000313" key="5">
    <source>
        <dbReference type="Proteomes" id="UP001140011"/>
    </source>
</evidence>
<dbReference type="InterPro" id="IPR039646">
    <property type="entry name" value="ZNHIT2"/>
</dbReference>
<evidence type="ECO:0000256" key="2">
    <source>
        <dbReference type="SAM" id="MobiDB-lite"/>
    </source>
</evidence>
<evidence type="ECO:0000313" key="4">
    <source>
        <dbReference type="EMBL" id="KAJ2754570.1"/>
    </source>
</evidence>
<dbReference type="EMBL" id="JANBUH010000108">
    <property type="protein sequence ID" value="KAJ2754570.1"/>
    <property type="molecule type" value="Genomic_DNA"/>
</dbReference>
<dbReference type="InterPro" id="IPR007529">
    <property type="entry name" value="Znf_HIT"/>
</dbReference>
<evidence type="ECO:0000259" key="3">
    <source>
        <dbReference type="PROSITE" id="PS51083"/>
    </source>
</evidence>
<keyword evidence="1" id="KW-0863">Zinc-finger</keyword>
<dbReference type="AlphaFoldDB" id="A0A9W8GZY2"/>
<feature type="compositionally biased region" description="Acidic residues" evidence="2">
    <location>
        <begin position="78"/>
        <end position="99"/>
    </location>
</feature>
<proteinExistence type="predicted"/>
<feature type="region of interest" description="Disordered" evidence="2">
    <location>
        <begin position="76"/>
        <end position="99"/>
    </location>
</feature>
<dbReference type="CDD" id="cd23024">
    <property type="entry name" value="zf-HIT_ZNHIT2-3"/>
    <property type="match status" value="1"/>
</dbReference>
<accession>A0A9W8GZY2</accession>
<keyword evidence="1" id="KW-0862">Zinc</keyword>
<feature type="domain" description="HIT-type" evidence="3">
    <location>
        <begin position="8"/>
        <end position="41"/>
    </location>
</feature>
<dbReference type="PROSITE" id="PS51083">
    <property type="entry name" value="ZF_HIT"/>
    <property type="match status" value="1"/>
</dbReference>
<gene>
    <name evidence="4" type="ORF">GGI19_002305</name>
</gene>
<comment type="caution">
    <text evidence="4">The sequence shown here is derived from an EMBL/GenBank/DDBJ whole genome shotgun (WGS) entry which is preliminary data.</text>
</comment>
<dbReference type="OrthoDB" id="18412at2759"/>
<dbReference type="PANTHER" id="PTHR15555">
    <property type="entry name" value="ZINC FINGER HIT DOMAIN CONTAINING PROTEIN 2 PROTEIN FON -RELATED"/>
    <property type="match status" value="1"/>
</dbReference>
<dbReference type="Proteomes" id="UP001140011">
    <property type="component" value="Unassembled WGS sequence"/>
</dbReference>
<reference evidence="4" key="1">
    <citation type="submission" date="2022-07" db="EMBL/GenBank/DDBJ databases">
        <title>Phylogenomic reconstructions and comparative analyses of Kickxellomycotina fungi.</title>
        <authorList>
            <person name="Reynolds N.K."/>
            <person name="Stajich J.E."/>
            <person name="Barry K."/>
            <person name="Grigoriev I.V."/>
            <person name="Crous P."/>
            <person name="Smith M.E."/>
        </authorList>
    </citation>
    <scope>NUCLEOTIDE SEQUENCE</scope>
    <source>
        <strain evidence="4">BCRC 34297</strain>
    </source>
</reference>
<evidence type="ECO:0000256" key="1">
    <source>
        <dbReference type="PROSITE-ProRule" id="PRU00453"/>
    </source>
</evidence>
<keyword evidence="1" id="KW-0479">Metal-binding</keyword>
<organism evidence="4 5">
    <name type="scientific">Coemansia pectinata</name>
    <dbReference type="NCBI Taxonomy" id="1052879"/>
    <lineage>
        <taxon>Eukaryota</taxon>
        <taxon>Fungi</taxon>
        <taxon>Fungi incertae sedis</taxon>
        <taxon>Zoopagomycota</taxon>
        <taxon>Kickxellomycotina</taxon>
        <taxon>Kickxellomycetes</taxon>
        <taxon>Kickxellales</taxon>
        <taxon>Kickxellaceae</taxon>
        <taxon>Coemansia</taxon>
    </lineage>
</organism>
<sequence length="393" mass="44566">MSLPRKDCQICGKPQAKYSCPKCTIPYCSLGCYRDRKHESCTESFYKDQVEEDMRARKADDATKLEMQRMVQRYNDYSADDQGEFDGGNDTDEEEGEAELAERLNGIDLEDEAASAAIWSRLTESERDEFLRLIDHNEVDTLLEPWIPWWSTESEPKVVEVGDRNSQIERKIQAKHGLVPKLLQIGTPVQQLAKKVHPSVLFQIAQTSLAYVYMMRHLNGDPRGSNSTTAFHDIFMVSPLLPSKVSDVYENVHEALIVGLLNIGHEEMRSEAKCALLDDVLAIYSRAEFVAAMMSDLYGLVSDFLSTNHPCSKDVKRSMIQRAEKRLYFLYSIVLQLQHETESWQCMVADIVMLRRRYESEGQAVAAASADTTANNSTHKANKPPPASRITEL</sequence>
<dbReference type="GO" id="GO:0008270">
    <property type="term" value="F:zinc ion binding"/>
    <property type="evidence" value="ECO:0007669"/>
    <property type="project" value="UniProtKB-UniRule"/>
</dbReference>
<feature type="region of interest" description="Disordered" evidence="2">
    <location>
        <begin position="366"/>
        <end position="393"/>
    </location>
</feature>
<feature type="compositionally biased region" description="Low complexity" evidence="2">
    <location>
        <begin position="366"/>
        <end position="378"/>
    </location>
</feature>